<dbReference type="InterPro" id="IPR029058">
    <property type="entry name" value="AB_hydrolase_fold"/>
</dbReference>
<dbReference type="RefSeq" id="XP_016621129.1">
    <property type="nucleotide sequence ID" value="XM_016762182.1"/>
</dbReference>
<dbReference type="AlphaFoldDB" id="A0A0D2HUA5"/>
<keyword evidence="4" id="KW-1185">Reference proteome</keyword>
<evidence type="ECO:0000259" key="2">
    <source>
        <dbReference type="Pfam" id="PF01738"/>
    </source>
</evidence>
<accession>A0A0D2HUA5</accession>
<feature type="domain" description="Dienelactone hydrolase" evidence="2">
    <location>
        <begin position="14"/>
        <end position="167"/>
    </location>
</feature>
<evidence type="ECO:0000256" key="1">
    <source>
        <dbReference type="ARBA" id="ARBA00029464"/>
    </source>
</evidence>
<dbReference type="GeneID" id="27697364"/>
<dbReference type="GO" id="GO:0016787">
    <property type="term" value="F:hydrolase activity"/>
    <property type="evidence" value="ECO:0007669"/>
    <property type="project" value="InterPro"/>
</dbReference>
<dbReference type="Proteomes" id="UP000053789">
    <property type="component" value="Unassembled WGS sequence"/>
</dbReference>
<dbReference type="InterPro" id="IPR002925">
    <property type="entry name" value="Dienelactn_hydro"/>
</dbReference>
<protein>
    <recommendedName>
        <fullName evidence="2">Dienelactone hydrolase domain-containing protein</fullName>
    </recommendedName>
</protein>
<dbReference type="InterPro" id="IPR051411">
    <property type="entry name" value="Polyketide_trans_af380"/>
</dbReference>
<gene>
    <name evidence="3" type="ORF">Z519_04436</name>
</gene>
<dbReference type="Gene3D" id="1.10.10.800">
    <property type="match status" value="1"/>
</dbReference>
<sequence>MSAIRIPKGSINLAGLLFKPASLSDKAPGLVVIHPGGGVKEQTASTYAKRLSDQGFVAICYDASHQGDSEGLPHFLEDPSARVTDASAVVDYLERLDYVDMNRIAVVGICAGGGYAAAAAKGDHRLKAVAMVSAVNIGDGARFGWYGNEQPSSQVANLDQVAQAIQAEAQGTEAATAPYVPPTPGDNTPVDLADAYNYYCTPRAQHKNAQNKMLLRSVPLVLNFDAWQFADLFLTQPVLIVVGEKAESRWHSEKIYKILEGKNNNVKKVVVPDGRHMDFYDKDDFVNPAIADIVDSFTPVMA</sequence>
<comment type="similarity">
    <text evidence="1">Belongs to the polyketide transferase af380 family.</text>
</comment>
<dbReference type="VEuPathDB" id="FungiDB:Z519_04436"/>
<proteinExistence type="inferred from homology"/>
<dbReference type="SUPFAM" id="SSF53474">
    <property type="entry name" value="alpha/beta-Hydrolases"/>
    <property type="match status" value="1"/>
</dbReference>
<reference evidence="3" key="1">
    <citation type="submission" date="2015-01" db="EMBL/GenBank/DDBJ databases">
        <title>The Genome Sequence of Cladophialophora bantiana CBS 173.52.</title>
        <authorList>
            <consortium name="The Broad Institute Genomics Platform"/>
            <person name="Cuomo C."/>
            <person name="de Hoog S."/>
            <person name="Gorbushina A."/>
            <person name="Stielow B."/>
            <person name="Teixiera M."/>
            <person name="Abouelleil A."/>
            <person name="Chapman S.B."/>
            <person name="Priest M."/>
            <person name="Young S.K."/>
            <person name="Wortman J."/>
            <person name="Nusbaum C."/>
            <person name="Birren B."/>
        </authorList>
    </citation>
    <scope>NUCLEOTIDE SEQUENCE [LARGE SCALE GENOMIC DNA]</scope>
    <source>
        <strain evidence="3">CBS 173.52</strain>
    </source>
</reference>
<dbReference type="OrthoDB" id="2498029at2759"/>
<dbReference type="PANTHER" id="PTHR47751:SF1">
    <property type="entry name" value="SUPERFAMILY HYDROLASE, PUTATIVE (AFU_ORTHOLOGUE AFUA_2G16580)-RELATED"/>
    <property type="match status" value="1"/>
</dbReference>
<dbReference type="EMBL" id="KN846985">
    <property type="protein sequence ID" value="KIW94460.1"/>
    <property type="molecule type" value="Genomic_DNA"/>
</dbReference>
<organism evidence="3 4">
    <name type="scientific">Cladophialophora bantiana (strain ATCC 10958 / CBS 173.52 / CDC B-1940 / NIH 8579)</name>
    <name type="common">Xylohypha bantiana</name>
    <dbReference type="NCBI Taxonomy" id="1442370"/>
    <lineage>
        <taxon>Eukaryota</taxon>
        <taxon>Fungi</taxon>
        <taxon>Dikarya</taxon>
        <taxon>Ascomycota</taxon>
        <taxon>Pezizomycotina</taxon>
        <taxon>Eurotiomycetes</taxon>
        <taxon>Chaetothyriomycetidae</taxon>
        <taxon>Chaetothyriales</taxon>
        <taxon>Herpotrichiellaceae</taxon>
        <taxon>Cladophialophora</taxon>
    </lineage>
</organism>
<dbReference type="PANTHER" id="PTHR47751">
    <property type="entry name" value="SUPERFAMILY HYDROLASE, PUTATIVE (AFU_ORTHOLOGUE AFUA_2G16580)-RELATED"/>
    <property type="match status" value="1"/>
</dbReference>
<evidence type="ECO:0000313" key="3">
    <source>
        <dbReference type="EMBL" id="KIW94460.1"/>
    </source>
</evidence>
<name>A0A0D2HUA5_CLAB1</name>
<dbReference type="HOGENOM" id="CLU_048587_0_0_1"/>
<dbReference type="Pfam" id="PF01738">
    <property type="entry name" value="DLH"/>
    <property type="match status" value="1"/>
</dbReference>
<dbReference type="Gene3D" id="3.40.50.1820">
    <property type="entry name" value="alpha/beta hydrolase"/>
    <property type="match status" value="1"/>
</dbReference>
<evidence type="ECO:0000313" key="4">
    <source>
        <dbReference type="Proteomes" id="UP000053789"/>
    </source>
</evidence>